<reference evidence="4 5" key="1">
    <citation type="submission" date="2016-10" db="EMBL/GenBank/DDBJ databases">
        <authorList>
            <person name="de Groot N.N."/>
        </authorList>
    </citation>
    <scope>NUCLEOTIDE SEQUENCE [LARGE SCALE GENOMIC DNA]</scope>
    <source>
        <strain evidence="4 5">DSM 16619</strain>
    </source>
</reference>
<dbReference type="EMBL" id="FMZC01000020">
    <property type="protein sequence ID" value="SDE53344.1"/>
    <property type="molecule type" value="Genomic_DNA"/>
</dbReference>
<gene>
    <name evidence="4" type="ORF">SAMN05192589_12012</name>
</gene>
<dbReference type="AlphaFoldDB" id="A0A1G7DP77"/>
<dbReference type="Proteomes" id="UP000198781">
    <property type="component" value="Unassembled WGS sequence"/>
</dbReference>
<accession>A0A1G7DP77</accession>
<keyword evidence="5" id="KW-1185">Reference proteome</keyword>
<dbReference type="InterPro" id="IPR000182">
    <property type="entry name" value="GNAT_dom"/>
</dbReference>
<keyword evidence="2" id="KW-0012">Acyltransferase</keyword>
<name>A0A1G7DP77_9BURK</name>
<dbReference type="Gene3D" id="3.40.630.30">
    <property type="match status" value="1"/>
</dbReference>
<keyword evidence="4" id="KW-0687">Ribonucleoprotein</keyword>
<dbReference type="OrthoDB" id="5522469at2"/>
<keyword evidence="4" id="KW-0689">Ribosomal protein</keyword>
<dbReference type="GO" id="GO:0005840">
    <property type="term" value="C:ribosome"/>
    <property type="evidence" value="ECO:0007669"/>
    <property type="project" value="UniProtKB-KW"/>
</dbReference>
<dbReference type="GO" id="GO:0016747">
    <property type="term" value="F:acyltransferase activity, transferring groups other than amino-acyl groups"/>
    <property type="evidence" value="ECO:0007669"/>
    <property type="project" value="InterPro"/>
</dbReference>
<sequence length="162" mass="18302">MAPPGGAALTAPAFTWHPVAEADFESMLALRTAAMRESLERVGRYTPERSRERLRAAFTPEHMRHLVAPDGRRMGFVTVLSEGDRALRLQHLYLHPDWQGAGVGAAVLAQVQDRARREGAVLRVTALQRSDANRFYQRHGFVQTGEEDVDVHYEWRPEGWAE</sequence>
<dbReference type="CDD" id="cd04301">
    <property type="entry name" value="NAT_SF"/>
    <property type="match status" value="1"/>
</dbReference>
<evidence type="ECO:0000259" key="3">
    <source>
        <dbReference type="PROSITE" id="PS51186"/>
    </source>
</evidence>
<evidence type="ECO:0000313" key="4">
    <source>
        <dbReference type="EMBL" id="SDE53344.1"/>
    </source>
</evidence>
<evidence type="ECO:0000256" key="2">
    <source>
        <dbReference type="ARBA" id="ARBA00023315"/>
    </source>
</evidence>
<dbReference type="SUPFAM" id="SSF55729">
    <property type="entry name" value="Acyl-CoA N-acyltransferases (Nat)"/>
    <property type="match status" value="1"/>
</dbReference>
<dbReference type="STRING" id="187868.SAMN05192589_12012"/>
<organism evidence="4 5">
    <name type="scientific">Paracidovorax valerianellae</name>
    <dbReference type="NCBI Taxonomy" id="187868"/>
    <lineage>
        <taxon>Bacteria</taxon>
        <taxon>Pseudomonadati</taxon>
        <taxon>Pseudomonadota</taxon>
        <taxon>Betaproteobacteria</taxon>
        <taxon>Burkholderiales</taxon>
        <taxon>Comamonadaceae</taxon>
        <taxon>Paracidovorax</taxon>
    </lineage>
</organism>
<protein>
    <submittedName>
        <fullName evidence="4">Ribosomal protein S18 acetylase RimI</fullName>
    </submittedName>
</protein>
<evidence type="ECO:0000313" key="5">
    <source>
        <dbReference type="Proteomes" id="UP000198781"/>
    </source>
</evidence>
<dbReference type="PANTHER" id="PTHR43877">
    <property type="entry name" value="AMINOALKYLPHOSPHONATE N-ACETYLTRANSFERASE-RELATED-RELATED"/>
    <property type="match status" value="1"/>
</dbReference>
<dbReference type="InterPro" id="IPR016181">
    <property type="entry name" value="Acyl_CoA_acyltransferase"/>
</dbReference>
<dbReference type="Pfam" id="PF13673">
    <property type="entry name" value="Acetyltransf_10"/>
    <property type="match status" value="1"/>
</dbReference>
<keyword evidence="1" id="KW-0808">Transferase</keyword>
<dbReference type="PROSITE" id="PS51186">
    <property type="entry name" value="GNAT"/>
    <property type="match status" value="1"/>
</dbReference>
<dbReference type="InterPro" id="IPR050832">
    <property type="entry name" value="Bact_Acetyltransf"/>
</dbReference>
<evidence type="ECO:0000256" key="1">
    <source>
        <dbReference type="ARBA" id="ARBA00022679"/>
    </source>
</evidence>
<proteinExistence type="predicted"/>
<feature type="domain" description="N-acetyltransferase" evidence="3">
    <location>
        <begin position="14"/>
        <end position="162"/>
    </location>
</feature>